<gene>
    <name evidence="10" type="ORF">CSUB01_08859</name>
</gene>
<evidence type="ECO:0000313" key="10">
    <source>
        <dbReference type="EMBL" id="KDN60665.1"/>
    </source>
</evidence>
<evidence type="ECO:0000313" key="11">
    <source>
        <dbReference type="Proteomes" id="UP000027238"/>
    </source>
</evidence>
<dbReference type="SUPFAM" id="SSF57701">
    <property type="entry name" value="Zn2/Cys6 DNA-binding domain"/>
    <property type="match status" value="1"/>
</dbReference>
<dbReference type="SMART" id="SM00906">
    <property type="entry name" value="Fungal_trans"/>
    <property type="match status" value="1"/>
</dbReference>
<comment type="caution">
    <text evidence="10">The sequence shown here is derived from an EMBL/GenBank/DDBJ whole genome shotgun (WGS) entry which is preliminary data.</text>
</comment>
<evidence type="ECO:0000256" key="5">
    <source>
        <dbReference type="ARBA" id="ARBA00023125"/>
    </source>
</evidence>
<dbReference type="EMBL" id="JMSE01001483">
    <property type="protein sequence ID" value="KDN60665.1"/>
    <property type="molecule type" value="Genomic_DNA"/>
</dbReference>
<keyword evidence="2" id="KW-0479">Metal-binding</keyword>
<dbReference type="GO" id="GO:0000981">
    <property type="term" value="F:DNA-binding transcription factor activity, RNA polymerase II-specific"/>
    <property type="evidence" value="ECO:0007669"/>
    <property type="project" value="InterPro"/>
</dbReference>
<protein>
    <recommendedName>
        <fullName evidence="9">Zn(2)-C6 fungal-type domain-containing protein</fullName>
    </recommendedName>
</protein>
<dbReference type="CDD" id="cd00067">
    <property type="entry name" value="GAL4"/>
    <property type="match status" value="1"/>
</dbReference>
<keyword evidence="7" id="KW-0539">Nucleus</keyword>
<dbReference type="STRING" id="1173701.A0A066X3V5"/>
<dbReference type="eggNOG" id="ENOG502SKM2">
    <property type="taxonomic scope" value="Eukaryota"/>
</dbReference>
<sequence length="820" mass="91928">MVNLSPLRRVGRACQQRFEPMTQRAEYEFLPRSLVIDCNSVIGSTARMPSQSCLSDETTICELSLRALITVVEPKIQHIGCFEKYQNWSSDKPSHLICRRHAPTVIGAGCRPSKAKCDGQQPVCARCSERSLNCLYRSEEDGRKPASKSYVQLLRSRIELLETVLQSRSIDVEASIAQLSATGAAPQLPSVINLSASGSDAGLSPSAFDDLCAAFEGALSLDEAVNYDQDGEMRYFGPSSGRLEFQSESTPENEEHGNSPATTKVVETNRYILPLEAEVYPEDLQTELIDLFFEYQSPWCQVVNENLFRESMKTQGRYYSPLLLNCILALGSRYSDRVDIRSDPTDQNTAGKPFMQKAEVLLHYDMKRPTITTLQSMSILVGVYVAYGCDAAGWLHQGMANRLALDMGLNLDAASLSGTLHMSSEEIELRRQVYWSLYCDDKLAAIYTGRVCNLLVSSYPVFVETNVGDANEDSNTQDVQGAVNLPSPFTPEQISTTPGDKNHMMRCNKKILVHRGLIGLCRILENILLALYAPKPLYKGPQRISFLQSCTLELKTWFYELPADLRIERPNDLPQVYTLHMVYHTCCILLFKPFLIRPKEAPAGPKTETVKRAEELCVESAKRICQAGKKYKQVFGSFRKSPISATHCILTATLVLIQYARPDPEFANTGRPCCTLYIEACLDFLRELSTSWKPACRMRANLIKYLYQKYPERIPNSLLQSERKNFATLAGRDTENVSVHQQQTLEQTLCPLMNVIDQDFMWDGAGQSFQGLNCGSEAAYNTQFALADAIMDSSQQNGEIFMDDAFWAGMSFDFSHEAQI</sequence>
<reference evidence="11" key="1">
    <citation type="journal article" date="2014" name="Genome Announc.">
        <title>Draft genome sequence of Colletotrichum sublineola, a destructive pathogen of cultivated sorghum.</title>
        <authorList>
            <person name="Baroncelli R."/>
            <person name="Sanz-Martin J.M."/>
            <person name="Rech G.E."/>
            <person name="Sukno S.A."/>
            <person name="Thon M.R."/>
        </authorList>
    </citation>
    <scope>NUCLEOTIDE SEQUENCE [LARGE SCALE GENOMIC DNA]</scope>
    <source>
        <strain evidence="11">TX430BB</strain>
    </source>
</reference>
<dbReference type="InterPro" id="IPR007219">
    <property type="entry name" value="XnlR_reg_dom"/>
</dbReference>
<dbReference type="InterPro" id="IPR001138">
    <property type="entry name" value="Zn2Cys6_DnaBD"/>
</dbReference>
<dbReference type="OMA" id="YKGPQRI"/>
<dbReference type="Proteomes" id="UP000027238">
    <property type="component" value="Unassembled WGS sequence"/>
</dbReference>
<evidence type="ECO:0000256" key="6">
    <source>
        <dbReference type="ARBA" id="ARBA00023163"/>
    </source>
</evidence>
<feature type="domain" description="Zn(2)-C6 fungal-type" evidence="9">
    <location>
        <begin position="110"/>
        <end position="136"/>
    </location>
</feature>
<dbReference type="GO" id="GO:0005634">
    <property type="term" value="C:nucleus"/>
    <property type="evidence" value="ECO:0007669"/>
    <property type="project" value="UniProtKB-SubCell"/>
</dbReference>
<keyword evidence="3" id="KW-0862">Zinc</keyword>
<dbReference type="Pfam" id="PF00172">
    <property type="entry name" value="Zn_clus"/>
    <property type="match status" value="1"/>
</dbReference>
<dbReference type="PROSITE" id="PS50048">
    <property type="entry name" value="ZN2_CY6_FUNGAL_2"/>
    <property type="match status" value="1"/>
</dbReference>
<dbReference type="InterPro" id="IPR051615">
    <property type="entry name" value="Transcr_Regulatory_Elem"/>
</dbReference>
<evidence type="ECO:0000256" key="8">
    <source>
        <dbReference type="SAM" id="MobiDB-lite"/>
    </source>
</evidence>
<keyword evidence="6" id="KW-0804">Transcription</keyword>
<dbReference type="OrthoDB" id="4161332at2759"/>
<dbReference type="Pfam" id="PF04082">
    <property type="entry name" value="Fungal_trans"/>
    <property type="match status" value="1"/>
</dbReference>
<comment type="subcellular location">
    <subcellularLocation>
        <location evidence="1">Nucleus</location>
    </subcellularLocation>
</comment>
<dbReference type="HOGENOM" id="CLU_007003_7_0_1"/>
<accession>A0A066X3V5</accession>
<proteinExistence type="predicted"/>
<evidence type="ECO:0000256" key="4">
    <source>
        <dbReference type="ARBA" id="ARBA00023015"/>
    </source>
</evidence>
<dbReference type="CDD" id="cd12148">
    <property type="entry name" value="fungal_TF_MHR"/>
    <property type="match status" value="1"/>
</dbReference>
<dbReference type="PANTHER" id="PTHR31313:SF83">
    <property type="entry name" value="ZN(II)2CYS6 TRANSCRIPTION FACTOR (EUROFUNG)"/>
    <property type="match status" value="1"/>
</dbReference>
<evidence type="ECO:0000256" key="1">
    <source>
        <dbReference type="ARBA" id="ARBA00004123"/>
    </source>
</evidence>
<keyword evidence="11" id="KW-1185">Reference proteome</keyword>
<dbReference type="PANTHER" id="PTHR31313">
    <property type="entry name" value="TY1 ENHANCER ACTIVATOR"/>
    <property type="match status" value="1"/>
</dbReference>
<dbReference type="Gene3D" id="4.10.240.10">
    <property type="entry name" value="Zn(2)-C6 fungal-type DNA-binding domain"/>
    <property type="match status" value="1"/>
</dbReference>
<evidence type="ECO:0000259" key="9">
    <source>
        <dbReference type="PROSITE" id="PS50048"/>
    </source>
</evidence>
<keyword evidence="5" id="KW-0238">DNA-binding</keyword>
<evidence type="ECO:0000256" key="3">
    <source>
        <dbReference type="ARBA" id="ARBA00022833"/>
    </source>
</evidence>
<feature type="region of interest" description="Disordered" evidence="8">
    <location>
        <begin position="240"/>
        <end position="261"/>
    </location>
</feature>
<dbReference type="GO" id="GO:0006351">
    <property type="term" value="P:DNA-templated transcription"/>
    <property type="evidence" value="ECO:0007669"/>
    <property type="project" value="InterPro"/>
</dbReference>
<dbReference type="GO" id="GO:0003677">
    <property type="term" value="F:DNA binding"/>
    <property type="evidence" value="ECO:0007669"/>
    <property type="project" value="UniProtKB-KW"/>
</dbReference>
<dbReference type="AlphaFoldDB" id="A0A066X3V5"/>
<evidence type="ECO:0000256" key="7">
    <source>
        <dbReference type="ARBA" id="ARBA00023242"/>
    </source>
</evidence>
<keyword evidence="4" id="KW-0805">Transcription regulation</keyword>
<evidence type="ECO:0000256" key="2">
    <source>
        <dbReference type="ARBA" id="ARBA00022723"/>
    </source>
</evidence>
<name>A0A066X3V5_COLSU</name>
<dbReference type="InterPro" id="IPR036864">
    <property type="entry name" value="Zn2-C6_fun-type_DNA-bd_sf"/>
</dbReference>
<organism evidence="10 11">
    <name type="scientific">Colletotrichum sublineola</name>
    <name type="common">Sorghum anthracnose fungus</name>
    <dbReference type="NCBI Taxonomy" id="1173701"/>
    <lineage>
        <taxon>Eukaryota</taxon>
        <taxon>Fungi</taxon>
        <taxon>Dikarya</taxon>
        <taxon>Ascomycota</taxon>
        <taxon>Pezizomycotina</taxon>
        <taxon>Sordariomycetes</taxon>
        <taxon>Hypocreomycetidae</taxon>
        <taxon>Glomerellales</taxon>
        <taxon>Glomerellaceae</taxon>
        <taxon>Colletotrichum</taxon>
        <taxon>Colletotrichum graminicola species complex</taxon>
    </lineage>
</organism>
<dbReference type="GO" id="GO:0008270">
    <property type="term" value="F:zinc ion binding"/>
    <property type="evidence" value="ECO:0007669"/>
    <property type="project" value="InterPro"/>
</dbReference>